<dbReference type="EMBL" id="CAMXCT020001512">
    <property type="protein sequence ID" value="CAL1144142.1"/>
    <property type="molecule type" value="Genomic_DNA"/>
</dbReference>
<evidence type="ECO:0000313" key="4">
    <source>
        <dbReference type="EMBL" id="CAL4778079.1"/>
    </source>
</evidence>
<keyword evidence="2" id="KW-0812">Transmembrane</keyword>
<evidence type="ECO:0000313" key="3">
    <source>
        <dbReference type="EMBL" id="CAI3990767.1"/>
    </source>
</evidence>
<evidence type="ECO:0000256" key="2">
    <source>
        <dbReference type="SAM" id="Phobius"/>
    </source>
</evidence>
<dbReference type="EMBL" id="CAMXCT030001512">
    <property type="protein sequence ID" value="CAL4778079.1"/>
    <property type="molecule type" value="Genomic_DNA"/>
</dbReference>
<evidence type="ECO:0000313" key="5">
    <source>
        <dbReference type="Proteomes" id="UP001152797"/>
    </source>
</evidence>
<keyword evidence="2" id="KW-0472">Membrane</keyword>
<feature type="transmembrane region" description="Helical" evidence="2">
    <location>
        <begin position="1344"/>
        <end position="1366"/>
    </location>
</feature>
<feature type="compositionally biased region" description="Basic residues" evidence="1">
    <location>
        <begin position="548"/>
        <end position="557"/>
    </location>
</feature>
<gene>
    <name evidence="3" type="ORF">C1SCF055_LOCUS17724</name>
</gene>
<name>A0A9P1CEH8_9DINO</name>
<dbReference type="EMBL" id="CAMXCT010001512">
    <property type="protein sequence ID" value="CAI3990767.1"/>
    <property type="molecule type" value="Genomic_DNA"/>
</dbReference>
<reference evidence="4 5" key="2">
    <citation type="submission" date="2024-05" db="EMBL/GenBank/DDBJ databases">
        <authorList>
            <person name="Chen Y."/>
            <person name="Shah S."/>
            <person name="Dougan E. K."/>
            <person name="Thang M."/>
            <person name="Chan C."/>
        </authorList>
    </citation>
    <scope>NUCLEOTIDE SEQUENCE [LARGE SCALE GENOMIC DNA]</scope>
</reference>
<dbReference type="Proteomes" id="UP001152797">
    <property type="component" value="Unassembled WGS sequence"/>
</dbReference>
<accession>A0A9P1CEH8</accession>
<organism evidence="3">
    <name type="scientific">Cladocopium goreaui</name>
    <dbReference type="NCBI Taxonomy" id="2562237"/>
    <lineage>
        <taxon>Eukaryota</taxon>
        <taxon>Sar</taxon>
        <taxon>Alveolata</taxon>
        <taxon>Dinophyceae</taxon>
        <taxon>Suessiales</taxon>
        <taxon>Symbiodiniaceae</taxon>
        <taxon>Cladocopium</taxon>
    </lineage>
</organism>
<evidence type="ECO:0000256" key="1">
    <source>
        <dbReference type="SAM" id="MobiDB-lite"/>
    </source>
</evidence>
<protein>
    <submittedName>
        <fullName evidence="3">Uncharacterized protein</fullName>
    </submittedName>
</protein>
<proteinExistence type="predicted"/>
<keyword evidence="5" id="KW-1185">Reference proteome</keyword>
<dbReference type="OrthoDB" id="422261at2759"/>
<reference evidence="3" key="1">
    <citation type="submission" date="2022-10" db="EMBL/GenBank/DDBJ databases">
        <authorList>
            <person name="Chen Y."/>
            <person name="Dougan E. K."/>
            <person name="Chan C."/>
            <person name="Rhodes N."/>
            <person name="Thang M."/>
        </authorList>
    </citation>
    <scope>NUCLEOTIDE SEQUENCE</scope>
</reference>
<feature type="region of interest" description="Disordered" evidence="1">
    <location>
        <begin position="525"/>
        <end position="567"/>
    </location>
</feature>
<sequence length="1416" mass="154713">MSAEAAEEPFDEAASSPYLFVDGEVNSNFELQIFTADFATGSPAFPLLLIAEFEGKSLVAVPSQAWHRSSNRRRMGVPGALSKPTAVEVLAAKLDTPQVSAEGINLKTWIGYLRADLLTHLQPYSETENCDFHFLEEDGEVYIPLAASLIAAAQDHFAFFSAQEEVAPQTRGVRDDLDGEPLGEPGEPGLAALGARMTQVESVLDFLQDGMRTLMAQQSMGQRRQPAASQAYRETPAAPTAQPKCVVQAALQADVPMSSLKQMEDVVSQNVKAKKVNDVKTGVTLDPLSEHEDALEVAAREAEDAGYQEEGLPVGRTLDKLTAIMEMLTEERCKKASTSKLDAALDNVQGSGSDATSLGSGKKSAAARRALRTAFQDHPKEIYKMVERLMYEDLNAQTLPPGQLPRGLSARAWVEFRSRITAYKASAYSAWSLSGVLDSLIAGNISQARARACLGLLQIDQACIDRGNYVLAAELSLEIGPPLNALSQHVAPDIQQGEAPFSRLLDSRWAEIALGHLRDQEDYLSRRRNIGKGQNAKSESTDEIATHSPKRRPKPAAKPKASQQSSDKGQVLTLDWFHLGCPEVAPSFLFLGSKLSAKQWSAIRMMEFLAFDRNSPKFVTAAEMGRSATKVEDLQECMDVLGRAVVSLHDFDGSYSPLKPSRCGIFDETLSSGQVVGRVDKDPVMTAKPLEATRLNFPGPPSFNPRPYMDAETIERYDSPLQTGHELGEISEDPPRVSVRATKENKLLLYRKLAESGRLKPVKKSTVLVNFSSGLFAVGKDHLRDRLVLDGRPANLADKAQKKWARAMASASTLSQLHLPAEFDLCISGEDLRDFFYQFQVGDERVRRNVLCDPVDLCDAPAVFGDGFSWDEDPVYVGLSTLAMGDVNAVEFAQSSHLGLCLQHGVALPHELLTLTGSVPRGLLQVGIIVDDLIVLEQVLKSIRSHDPPLPTQADDRINKALSAYASVGLEHNPKKEFKNETCARFWGLEVDGEKGLLRASTLRLWPLCLITMRVVRLGLATVSLLESLAGSWVSIYGVRRKLFCILNLIFEPLGIPDQKKVLRLSPELISELCCLVIMGTLCVVNLRAGFFDHVVATDASEKWMAGACEILLSFRDDQFFFSGDIKVITQPGALDLFSGKCGVARAMVKAGAPWVLTFDWERSASEDLLDCEVRMKLLRLIQLGAFKSVGAAPICSSFSVWDAMAKSDKEHPIASLAVEQSLRWLLNVTGLDAEDAALVSASVEEVNGTEDAADILFEIELPTQNATTLLAQLVEVFEEKQHVFAVQAALRNTGVDSLWNASILEFFVNFSVEDENLTADLAYVVPPQIFAQAAPLEELPAEYLTLIIAASVIVCLCCTVAIYIVRYFGGFSAKEEPEVEVPVSSSAGVMPDGKAVISGSQVMIREPPEEEINHR</sequence>
<keyword evidence="2" id="KW-1133">Transmembrane helix</keyword>
<comment type="caution">
    <text evidence="3">The sequence shown here is derived from an EMBL/GenBank/DDBJ whole genome shotgun (WGS) entry which is preliminary data.</text>
</comment>